<dbReference type="EMBL" id="AZAC01000014">
    <property type="protein sequence ID" value="KIX13974.1"/>
    <property type="molecule type" value="Genomic_DNA"/>
</dbReference>
<reference evidence="1 2" key="1">
    <citation type="submission" date="2013-11" db="EMBL/GenBank/DDBJ databases">
        <title>Metagenomic analysis of a methanogenic consortium involved in long chain n-alkane degradation.</title>
        <authorList>
            <person name="Davidova I.A."/>
            <person name="Callaghan A.V."/>
            <person name="Wawrik B."/>
            <person name="Pruitt S."/>
            <person name="Marks C."/>
            <person name="Duncan K.E."/>
            <person name="Suflita J.M."/>
        </authorList>
    </citation>
    <scope>NUCLEOTIDE SEQUENCE [LARGE SCALE GENOMIC DNA]</scope>
    <source>
        <strain evidence="1 2">SPR</strain>
    </source>
</reference>
<sequence>MLSFLLKMLFDAAKGLFYYVRLVCLKPAGFNAAFSKKV</sequence>
<dbReference type="InParanoid" id="A0A0D2J723"/>
<proteinExistence type="predicted"/>
<keyword evidence="2" id="KW-1185">Reference proteome</keyword>
<evidence type="ECO:0000313" key="2">
    <source>
        <dbReference type="Proteomes" id="UP000032233"/>
    </source>
</evidence>
<dbReference type="Proteomes" id="UP000032233">
    <property type="component" value="Unassembled WGS sequence"/>
</dbReference>
<evidence type="ECO:0000313" key="1">
    <source>
        <dbReference type="EMBL" id="KIX13974.1"/>
    </source>
</evidence>
<protein>
    <submittedName>
        <fullName evidence="1">Uncharacterized protein</fullName>
    </submittedName>
</protein>
<comment type="caution">
    <text evidence="1">The sequence shown here is derived from an EMBL/GenBank/DDBJ whole genome shotgun (WGS) entry which is preliminary data.</text>
</comment>
<dbReference type="AlphaFoldDB" id="A0A0D2J723"/>
<name>A0A0D2J723_9BACT</name>
<accession>A0A0D2J723</accession>
<gene>
    <name evidence="1" type="ORF">X474_12760</name>
</gene>
<organism evidence="1 2">
    <name type="scientific">Dethiosulfatarculus sandiegensis</name>
    <dbReference type="NCBI Taxonomy" id="1429043"/>
    <lineage>
        <taxon>Bacteria</taxon>
        <taxon>Pseudomonadati</taxon>
        <taxon>Thermodesulfobacteriota</taxon>
        <taxon>Desulfarculia</taxon>
        <taxon>Desulfarculales</taxon>
        <taxon>Desulfarculaceae</taxon>
        <taxon>Dethiosulfatarculus</taxon>
    </lineage>
</organism>